<evidence type="ECO:0000313" key="3">
    <source>
        <dbReference type="EMBL" id="SEQ51454.1"/>
    </source>
</evidence>
<keyword evidence="4" id="KW-1185">Reference proteome</keyword>
<keyword evidence="2" id="KW-0081">Bacteriolytic enzyme</keyword>
<evidence type="ECO:0000256" key="1">
    <source>
        <dbReference type="ARBA" id="ARBA00022529"/>
    </source>
</evidence>
<gene>
    <name evidence="3" type="ORF">SAMN05216522_103283</name>
</gene>
<dbReference type="AlphaFoldDB" id="A0A1H9GN76"/>
<evidence type="ECO:0000256" key="2">
    <source>
        <dbReference type="ARBA" id="ARBA00022638"/>
    </source>
</evidence>
<dbReference type="Proteomes" id="UP000242515">
    <property type="component" value="Unassembled WGS sequence"/>
</dbReference>
<dbReference type="GO" id="GO:0042742">
    <property type="term" value="P:defense response to bacterium"/>
    <property type="evidence" value="ECO:0007669"/>
    <property type="project" value="UniProtKB-KW"/>
</dbReference>
<reference evidence="4" key="1">
    <citation type="submission" date="2016-10" db="EMBL/GenBank/DDBJ databases">
        <authorList>
            <person name="Varghese N."/>
            <person name="Submissions S."/>
        </authorList>
    </citation>
    <scope>NUCLEOTIDE SEQUENCE [LARGE SCALE GENOMIC DNA]</scope>
    <source>
        <strain evidence="4">8N4</strain>
    </source>
</reference>
<dbReference type="EMBL" id="FOGC01000003">
    <property type="protein sequence ID" value="SEQ51454.1"/>
    <property type="molecule type" value="Genomic_DNA"/>
</dbReference>
<dbReference type="InterPro" id="IPR023347">
    <property type="entry name" value="Lysozyme_dom_sf"/>
</dbReference>
<protein>
    <submittedName>
        <fullName evidence="3">Uncharacterized protein</fullName>
    </submittedName>
</protein>
<proteinExistence type="predicted"/>
<sequence>MRHRTRDAIIRDLRTAGVPLEQANKISLGSKLHNCNAASFVLKNRNEIGEITEDQQNRLFNLTYPKYDIDAKKFYEKYRRSNSPLWDELNIKLRDIFVDMKYQGVLKRVYVLTFEKNNINDVIDLMESSQEIMQYKNGRNRVKYLKDRE</sequence>
<keyword evidence="1" id="KW-0929">Antimicrobial</keyword>
<organism evidence="3 4">
    <name type="scientific">Rosenbergiella nectarea</name>
    <dbReference type="NCBI Taxonomy" id="988801"/>
    <lineage>
        <taxon>Bacteria</taxon>
        <taxon>Pseudomonadati</taxon>
        <taxon>Pseudomonadota</taxon>
        <taxon>Gammaproteobacteria</taxon>
        <taxon>Enterobacterales</taxon>
        <taxon>Erwiniaceae</taxon>
        <taxon>Rosenbergiella</taxon>
    </lineage>
</organism>
<dbReference type="GO" id="GO:0031640">
    <property type="term" value="P:killing of cells of another organism"/>
    <property type="evidence" value="ECO:0007669"/>
    <property type="project" value="UniProtKB-KW"/>
</dbReference>
<accession>A0A1H9GN76</accession>
<evidence type="ECO:0000313" key="4">
    <source>
        <dbReference type="Proteomes" id="UP000242515"/>
    </source>
</evidence>
<name>A0A1H9GN76_9GAMM</name>
<dbReference type="Gene3D" id="1.10.530.40">
    <property type="match status" value="1"/>
</dbReference>
<dbReference type="GO" id="GO:0003796">
    <property type="term" value="F:lysozyme activity"/>
    <property type="evidence" value="ECO:0007669"/>
    <property type="project" value="InterPro"/>
</dbReference>